<name>A0A345IGC4_9DEIO</name>
<sequence>MSQRWTVGEVAELTRVSVRTLHHYDAIGLLVPSERSEAGYRLYTPADLTRLQRILTFRELGFALADILKLLQADESAQRRALELQAARLRAELQATQRRLRAVTSLLQEEMPMTQEDIKQMFEQFDPCEHEAEVKERWGDTEAYRQSAERMKRFTPADRERMTSEGAELHARYVALMDAGVPADSPQAAAVAEAHRTYFHEWFYDCTPEMLRLVSQSWVHDPRFTANIDQIRPGLAAYQYAAVQAWAEAQS</sequence>
<dbReference type="EMBL" id="CP031158">
    <property type="protein sequence ID" value="AXG98746.1"/>
    <property type="molecule type" value="Genomic_DNA"/>
</dbReference>
<feature type="coiled-coil region" evidence="5">
    <location>
        <begin position="72"/>
        <end position="106"/>
    </location>
</feature>
<dbReference type="PROSITE" id="PS50937">
    <property type="entry name" value="HTH_MERR_2"/>
    <property type="match status" value="1"/>
</dbReference>
<dbReference type="SUPFAM" id="SSF89082">
    <property type="entry name" value="Antibiotic binding domain of TipA-like multidrug resistance regulators"/>
    <property type="match status" value="1"/>
</dbReference>
<dbReference type="PRINTS" id="PR00040">
    <property type="entry name" value="HTHMERR"/>
</dbReference>
<dbReference type="InterPro" id="IPR036244">
    <property type="entry name" value="TipA-like_antibiotic-bd"/>
</dbReference>
<dbReference type="InterPro" id="IPR012925">
    <property type="entry name" value="TipAS_dom"/>
</dbReference>
<dbReference type="InterPro" id="IPR009061">
    <property type="entry name" value="DNA-bd_dom_put_sf"/>
</dbReference>
<dbReference type="SUPFAM" id="SSF46955">
    <property type="entry name" value="Putative DNA-binding domain"/>
    <property type="match status" value="1"/>
</dbReference>
<evidence type="ECO:0000313" key="7">
    <source>
        <dbReference type="EMBL" id="AXG98746.1"/>
    </source>
</evidence>
<evidence type="ECO:0000256" key="5">
    <source>
        <dbReference type="SAM" id="Coils"/>
    </source>
</evidence>
<organism evidence="7 8">
    <name type="scientific">Deinococcus wulumuqiensis</name>
    <dbReference type="NCBI Taxonomy" id="980427"/>
    <lineage>
        <taxon>Bacteria</taxon>
        <taxon>Thermotogati</taxon>
        <taxon>Deinococcota</taxon>
        <taxon>Deinococci</taxon>
        <taxon>Deinococcales</taxon>
        <taxon>Deinococcaceae</taxon>
        <taxon>Deinococcus</taxon>
    </lineage>
</organism>
<evidence type="ECO:0000256" key="3">
    <source>
        <dbReference type="ARBA" id="ARBA00023159"/>
    </source>
</evidence>
<dbReference type="PANTHER" id="PTHR30204:SF90">
    <property type="entry name" value="HTH-TYPE TRANSCRIPTIONAL ACTIVATOR MTA"/>
    <property type="match status" value="1"/>
</dbReference>
<dbReference type="KEGG" id="dwu:DVJ83_05720"/>
<keyword evidence="3" id="KW-0010">Activator</keyword>
<dbReference type="InterPro" id="IPR047057">
    <property type="entry name" value="MerR_fam"/>
</dbReference>
<dbReference type="STRING" id="1288484.GCA_000348665_00609"/>
<dbReference type="GO" id="GO:0003677">
    <property type="term" value="F:DNA binding"/>
    <property type="evidence" value="ECO:0007669"/>
    <property type="project" value="UniProtKB-KW"/>
</dbReference>
<dbReference type="Pfam" id="PF07739">
    <property type="entry name" value="TipAS"/>
    <property type="match status" value="1"/>
</dbReference>
<keyword evidence="2" id="KW-0238">DNA-binding</keyword>
<evidence type="ECO:0000259" key="6">
    <source>
        <dbReference type="PROSITE" id="PS50937"/>
    </source>
</evidence>
<dbReference type="Proteomes" id="UP000253744">
    <property type="component" value="Chromosome"/>
</dbReference>
<protein>
    <submittedName>
        <fullName evidence="7">MerR family transcriptional regulator</fullName>
    </submittedName>
</protein>
<reference evidence="7 8" key="1">
    <citation type="submission" date="2018-07" db="EMBL/GenBank/DDBJ databases">
        <title>Complete Genome and Methylome Analysis of Deinococcus wulumuqiensis NEB 479.</title>
        <authorList>
            <person name="Fomenkov A."/>
            <person name="Luyten Y."/>
            <person name="Vincze T."/>
            <person name="Anton B.P."/>
            <person name="Clark T."/>
            <person name="Roberts R.J."/>
            <person name="Morgan R.D."/>
        </authorList>
    </citation>
    <scope>NUCLEOTIDE SEQUENCE [LARGE SCALE GENOMIC DNA]</scope>
    <source>
        <strain evidence="7 8">NEB 479</strain>
    </source>
</reference>
<gene>
    <name evidence="7" type="ORF">DVJ83_05720</name>
</gene>
<dbReference type="AlphaFoldDB" id="A0A345IGC4"/>
<dbReference type="CDD" id="cd01106">
    <property type="entry name" value="HTH_TipAL-Mta"/>
    <property type="match status" value="1"/>
</dbReference>
<dbReference type="Pfam" id="PF13411">
    <property type="entry name" value="MerR_1"/>
    <property type="match status" value="1"/>
</dbReference>
<keyword evidence="5" id="KW-0175">Coiled coil</keyword>
<dbReference type="RefSeq" id="WP_114671714.1">
    <property type="nucleotide sequence ID" value="NZ_CP031158.1"/>
</dbReference>
<dbReference type="GO" id="GO:0003700">
    <property type="term" value="F:DNA-binding transcription factor activity"/>
    <property type="evidence" value="ECO:0007669"/>
    <property type="project" value="InterPro"/>
</dbReference>
<dbReference type="PROSITE" id="PS00552">
    <property type="entry name" value="HTH_MERR_1"/>
    <property type="match status" value="1"/>
</dbReference>
<accession>A0A345IGC4</accession>
<evidence type="ECO:0000256" key="1">
    <source>
        <dbReference type="ARBA" id="ARBA00023015"/>
    </source>
</evidence>
<feature type="domain" description="HTH merR-type" evidence="6">
    <location>
        <begin position="4"/>
        <end position="73"/>
    </location>
</feature>
<proteinExistence type="predicted"/>
<evidence type="ECO:0000256" key="4">
    <source>
        <dbReference type="ARBA" id="ARBA00023163"/>
    </source>
</evidence>
<evidence type="ECO:0000313" key="8">
    <source>
        <dbReference type="Proteomes" id="UP000253744"/>
    </source>
</evidence>
<evidence type="ECO:0000256" key="2">
    <source>
        <dbReference type="ARBA" id="ARBA00023125"/>
    </source>
</evidence>
<keyword evidence="4" id="KW-0804">Transcription</keyword>
<dbReference type="PANTHER" id="PTHR30204">
    <property type="entry name" value="REDOX-CYCLING DRUG-SENSING TRANSCRIPTIONAL ACTIVATOR SOXR"/>
    <property type="match status" value="1"/>
</dbReference>
<keyword evidence="1" id="KW-0805">Transcription regulation</keyword>
<dbReference type="Gene3D" id="1.10.490.50">
    <property type="entry name" value="Antibiotic binding domain of TipA-like multidrug resistance regulators"/>
    <property type="match status" value="1"/>
</dbReference>
<dbReference type="Gene3D" id="1.10.1660.10">
    <property type="match status" value="1"/>
</dbReference>
<dbReference type="InterPro" id="IPR000551">
    <property type="entry name" value="MerR-type_HTH_dom"/>
</dbReference>
<dbReference type="SMART" id="SM00422">
    <property type="entry name" value="HTH_MERR"/>
    <property type="match status" value="1"/>
</dbReference>